<evidence type="ECO:0000313" key="2">
    <source>
        <dbReference type="EMBL" id="MFC7411106.1"/>
    </source>
</evidence>
<sequence>MATPSSVAPDIDVRPEHWAIVQSTLRQHVPGREVWVFGSRARHTAKPFSDLDLAIRGDQPLGLAVLAALADDFSESDLPWKVDVVDWATTSESFRRIIERDKVVVQRA</sequence>
<organism evidence="2 3">
    <name type="scientific">Hydrogenophaga atypica</name>
    <dbReference type="NCBI Taxonomy" id="249409"/>
    <lineage>
        <taxon>Bacteria</taxon>
        <taxon>Pseudomonadati</taxon>
        <taxon>Pseudomonadota</taxon>
        <taxon>Betaproteobacteria</taxon>
        <taxon>Burkholderiales</taxon>
        <taxon>Comamonadaceae</taxon>
        <taxon>Hydrogenophaga</taxon>
    </lineage>
</organism>
<keyword evidence="3" id="KW-1185">Reference proteome</keyword>
<dbReference type="CDD" id="cd05403">
    <property type="entry name" value="NT_KNTase_like"/>
    <property type="match status" value="1"/>
</dbReference>
<dbReference type="RefSeq" id="WP_382227005.1">
    <property type="nucleotide sequence ID" value="NZ_JBHTCA010000024.1"/>
</dbReference>
<gene>
    <name evidence="2" type="ORF">ACFQPB_19770</name>
</gene>
<evidence type="ECO:0000259" key="1">
    <source>
        <dbReference type="Pfam" id="PF18765"/>
    </source>
</evidence>
<dbReference type="Gene3D" id="3.30.460.10">
    <property type="entry name" value="Beta Polymerase, domain 2"/>
    <property type="match status" value="1"/>
</dbReference>
<reference evidence="3" key="1">
    <citation type="journal article" date="2019" name="Int. J. Syst. Evol. Microbiol.">
        <title>The Global Catalogue of Microorganisms (GCM) 10K type strain sequencing project: providing services to taxonomists for standard genome sequencing and annotation.</title>
        <authorList>
            <consortium name="The Broad Institute Genomics Platform"/>
            <consortium name="The Broad Institute Genome Sequencing Center for Infectious Disease"/>
            <person name="Wu L."/>
            <person name="Ma J."/>
        </authorList>
    </citation>
    <scope>NUCLEOTIDE SEQUENCE [LARGE SCALE GENOMIC DNA]</scope>
    <source>
        <strain evidence="3">CGMCC 1.12371</strain>
    </source>
</reference>
<dbReference type="InterPro" id="IPR041633">
    <property type="entry name" value="Polbeta"/>
</dbReference>
<feature type="domain" description="Polymerase beta nucleotidyltransferase" evidence="1">
    <location>
        <begin position="24"/>
        <end position="106"/>
    </location>
</feature>
<accession>A0ABW2QPT4</accession>
<dbReference type="EMBL" id="JBHTCA010000024">
    <property type="protein sequence ID" value="MFC7411106.1"/>
    <property type="molecule type" value="Genomic_DNA"/>
</dbReference>
<dbReference type="InterPro" id="IPR043519">
    <property type="entry name" value="NT_sf"/>
</dbReference>
<comment type="caution">
    <text evidence="2">The sequence shown here is derived from an EMBL/GenBank/DDBJ whole genome shotgun (WGS) entry which is preliminary data.</text>
</comment>
<protein>
    <submittedName>
        <fullName evidence="2">Nucleotidyltransferase family protein</fullName>
    </submittedName>
</protein>
<name>A0ABW2QPT4_9BURK</name>
<proteinExistence type="predicted"/>
<dbReference type="SUPFAM" id="SSF81301">
    <property type="entry name" value="Nucleotidyltransferase"/>
    <property type="match status" value="1"/>
</dbReference>
<evidence type="ECO:0000313" key="3">
    <source>
        <dbReference type="Proteomes" id="UP001596501"/>
    </source>
</evidence>
<dbReference type="Pfam" id="PF18765">
    <property type="entry name" value="Polbeta"/>
    <property type="match status" value="1"/>
</dbReference>
<dbReference type="Proteomes" id="UP001596501">
    <property type="component" value="Unassembled WGS sequence"/>
</dbReference>